<feature type="binding site" evidence="5">
    <location>
        <position position="470"/>
    </location>
    <ligand>
        <name>Ca(2+)</name>
        <dbReference type="ChEBI" id="CHEBI:29108"/>
    </ligand>
</feature>
<feature type="active site" evidence="4">
    <location>
        <position position="533"/>
    </location>
</feature>
<comment type="cofactor">
    <cofactor evidence="5">
        <name>Ca(2+)</name>
        <dbReference type="ChEBI" id="CHEBI:29108"/>
    </cofactor>
    <text evidence="5">Binds 1 Ca(2+) ion per subunit.</text>
</comment>
<evidence type="ECO:0000313" key="12">
    <source>
        <dbReference type="Proteomes" id="UP000646548"/>
    </source>
</evidence>
<name>A0A834C5T1_ORYME</name>
<dbReference type="InterPro" id="IPR041798">
    <property type="entry name" value="Otoconin-90"/>
</dbReference>
<dbReference type="InterPro" id="IPR001211">
    <property type="entry name" value="PLA2"/>
</dbReference>
<proteinExistence type="inferred from homology"/>
<organism evidence="11 12">
    <name type="scientific">Oryzias melastigma</name>
    <name type="common">Marine medaka</name>
    <dbReference type="NCBI Taxonomy" id="30732"/>
    <lineage>
        <taxon>Eukaryota</taxon>
        <taxon>Metazoa</taxon>
        <taxon>Chordata</taxon>
        <taxon>Craniata</taxon>
        <taxon>Vertebrata</taxon>
        <taxon>Euteleostomi</taxon>
        <taxon>Actinopterygii</taxon>
        <taxon>Neopterygii</taxon>
        <taxon>Teleostei</taxon>
        <taxon>Neoteleostei</taxon>
        <taxon>Acanthomorphata</taxon>
        <taxon>Ovalentaria</taxon>
        <taxon>Atherinomorphae</taxon>
        <taxon>Beloniformes</taxon>
        <taxon>Adrianichthyidae</taxon>
        <taxon>Oryziinae</taxon>
        <taxon>Oryzias</taxon>
    </lineage>
</organism>
<feature type="disulfide bond" evidence="6">
    <location>
        <begin position="491"/>
        <end position="532"/>
    </location>
</feature>
<dbReference type="GO" id="GO:0006644">
    <property type="term" value="P:phospholipid metabolic process"/>
    <property type="evidence" value="ECO:0007669"/>
    <property type="project" value="InterPro"/>
</dbReference>
<feature type="binding site" evidence="5">
    <location>
        <position position="468"/>
    </location>
    <ligand>
        <name>Ca(2+)</name>
        <dbReference type="ChEBI" id="CHEBI:29108"/>
    </ligand>
</feature>
<protein>
    <submittedName>
        <fullName evidence="11">Otoconin-90</fullName>
    </submittedName>
</protein>
<dbReference type="Gene3D" id="1.20.90.10">
    <property type="entry name" value="Phospholipase A2 domain"/>
    <property type="match status" value="2"/>
</dbReference>
<dbReference type="CDD" id="cd04707">
    <property type="entry name" value="otoconin_90"/>
    <property type="match status" value="1"/>
</dbReference>
<keyword evidence="3 6" id="KW-1015">Disulfide bond</keyword>
<keyword evidence="2 8" id="KW-0964">Secreted</keyword>
<dbReference type="EMBL" id="WKFB01000527">
    <property type="protein sequence ID" value="KAF6720416.1"/>
    <property type="molecule type" value="Genomic_DNA"/>
</dbReference>
<feature type="active site" evidence="4">
    <location>
        <position position="488"/>
    </location>
</feature>
<feature type="compositionally biased region" description="Pro residues" evidence="9">
    <location>
        <begin position="557"/>
        <end position="573"/>
    </location>
</feature>
<dbReference type="PROSITE" id="PS00118">
    <property type="entry name" value="PA2_HIS"/>
    <property type="match status" value="2"/>
</dbReference>
<dbReference type="SUPFAM" id="SSF48619">
    <property type="entry name" value="Phospholipase A2, PLA2"/>
    <property type="match status" value="2"/>
</dbReference>
<dbReference type="GO" id="GO:0004623">
    <property type="term" value="F:phospholipase A2 activity"/>
    <property type="evidence" value="ECO:0007669"/>
    <property type="project" value="UniProtKB-EC"/>
</dbReference>
<evidence type="ECO:0000256" key="5">
    <source>
        <dbReference type="PIRSR" id="PIRSR601211-2"/>
    </source>
</evidence>
<dbReference type="Pfam" id="PF00068">
    <property type="entry name" value="Phospholip_A2_1"/>
    <property type="match status" value="2"/>
</dbReference>
<evidence type="ECO:0000256" key="4">
    <source>
        <dbReference type="PIRSR" id="PIRSR601211-1"/>
    </source>
</evidence>
<dbReference type="GO" id="GO:0016042">
    <property type="term" value="P:lipid catabolic process"/>
    <property type="evidence" value="ECO:0007669"/>
    <property type="project" value="UniProtKB-KW"/>
</dbReference>
<dbReference type="PANTHER" id="PTHR11716">
    <property type="entry name" value="PHOSPHOLIPASE A2 FAMILY MEMBER"/>
    <property type="match status" value="1"/>
</dbReference>
<comment type="caution">
    <text evidence="11">The sequence shown here is derived from an EMBL/GenBank/DDBJ whole genome shotgun (WGS) entry which is preliminary data.</text>
</comment>
<dbReference type="AlphaFoldDB" id="A0A834C5T1"/>
<feature type="domain" description="Phospholipase A2-like central" evidence="10">
    <location>
        <begin position="443"/>
        <end position="555"/>
    </location>
</feature>
<gene>
    <name evidence="11" type="ORF">FQA47_002897</name>
</gene>
<sequence length="669" mass="74182">MCLFSRFCSDSHLWYEERTAETADRGLDSDIIVFCPPPGLSGTRRPCCWESGSLELQLCGNNGLRVPGCSAWSDMLGKDPQTLPHHSRSASNETSACIFSPPGAGDFWMSESKDTYLTYFPLTSPSMLFYPRSEAEMPDQDVQQTVTHGNKEPFIAAGTLSFVFCPEPEGSGGLPGHMTDCLGLRFTWLHAVFQNFPSLLNFASKLRCASGICPRDLEDYGCSCRYAARGNPVDPLDVCCAAHRLCYANAAPCRLELPPPPYNFSCSAANSSCDAGDACQQKFCECDQAAITCLTLRHYNASLRGLAESACSAANHSGLRHPLYHFLTHYFYSNTEGFYSQQTEILSSSHLFLPFASAPTLLQPVLLLDRWGRSSEEGGAILRLDPPGLRRSDGRAAAGRRRYRSKVRDGGKVSISVTEPWSLVSECSLSFGVLGGDGQSRREMPALGQMLHCLTGRCPQEYEMYGCYCGREGAGQPVDRLDRCCFFHHCCLKQISSMGCRAERSLSVHVSCEEHKPRCQGATLCDKLQCVCDKTTAECMAGAHFHHRPTPQRCRGPSPPCRRPSRPPTPVQEPPESSEEQQQSAKPDEPTSPPVQPHSDESSDQTKEDELWDEETPPLSSEESRELPGPDGIQTHNRRPAVEEEEEEEEEEGEEEEEEEEEKEEEEEY</sequence>
<dbReference type="PANTHER" id="PTHR11716:SF1">
    <property type="entry name" value="OTOCONIN-90"/>
    <property type="match status" value="1"/>
</dbReference>
<feature type="compositionally biased region" description="Acidic residues" evidence="9">
    <location>
        <begin position="643"/>
        <end position="669"/>
    </location>
</feature>
<dbReference type="SMART" id="SM00085">
    <property type="entry name" value="PA2c"/>
    <property type="match status" value="2"/>
</dbReference>
<dbReference type="GO" id="GO:0050482">
    <property type="term" value="P:arachidonate secretion"/>
    <property type="evidence" value="ECO:0007669"/>
    <property type="project" value="InterPro"/>
</dbReference>
<dbReference type="Proteomes" id="UP000646548">
    <property type="component" value="Unassembled WGS sequence"/>
</dbReference>
<dbReference type="GO" id="GO:0005576">
    <property type="term" value="C:extracellular region"/>
    <property type="evidence" value="ECO:0007669"/>
    <property type="project" value="UniProtKB-SubCell"/>
</dbReference>
<reference evidence="11" key="1">
    <citation type="journal article" name="BMC Genomics">
        <title>Long-read sequencing and de novo genome assembly of marine medaka (Oryzias melastigma).</title>
        <authorList>
            <person name="Liang P."/>
            <person name="Saqib H.S.A."/>
            <person name="Ni X."/>
            <person name="Shen Y."/>
        </authorList>
    </citation>
    <scope>NUCLEOTIDE SEQUENCE</scope>
    <source>
        <strain evidence="11">Bigg-433</strain>
    </source>
</reference>
<feature type="disulfide bond" evidence="6">
    <location>
        <begin position="484"/>
        <end position="539"/>
    </location>
</feature>
<evidence type="ECO:0000256" key="9">
    <source>
        <dbReference type="SAM" id="MobiDB-lite"/>
    </source>
</evidence>
<dbReference type="InterPro" id="IPR033113">
    <property type="entry name" value="PLA2_histidine"/>
</dbReference>
<comment type="subcellular location">
    <subcellularLocation>
        <location evidence="1 8">Secreted</location>
    </subcellularLocation>
</comment>
<feature type="domain" description="Phospholipase A2-like central" evidence="10">
    <location>
        <begin position="198"/>
        <end position="312"/>
    </location>
</feature>
<dbReference type="GO" id="GO:0005509">
    <property type="term" value="F:calcium ion binding"/>
    <property type="evidence" value="ECO:0007669"/>
    <property type="project" value="InterPro"/>
</dbReference>
<evidence type="ECO:0000256" key="8">
    <source>
        <dbReference type="RuleBase" id="RU361236"/>
    </source>
</evidence>
<accession>A0A834C5T1</accession>
<comment type="similarity">
    <text evidence="7">Belongs to the phospholipase A2 family.</text>
</comment>
<evidence type="ECO:0000256" key="1">
    <source>
        <dbReference type="ARBA" id="ARBA00004613"/>
    </source>
</evidence>
<dbReference type="InterPro" id="IPR016090">
    <property type="entry name" value="PLA2-like_dom"/>
</dbReference>
<evidence type="ECO:0000256" key="2">
    <source>
        <dbReference type="ARBA" id="ARBA00022525"/>
    </source>
</evidence>
<feature type="disulfide bond" evidence="6">
    <location>
        <begin position="500"/>
        <end position="525"/>
    </location>
</feature>
<keyword evidence="5" id="KW-0479">Metal-binding</keyword>
<keyword evidence="5" id="KW-0106">Calcium</keyword>
<feature type="compositionally biased region" description="Basic and acidic residues" evidence="9">
    <location>
        <begin position="598"/>
        <end position="609"/>
    </location>
</feature>
<evidence type="ECO:0000259" key="10">
    <source>
        <dbReference type="SMART" id="SM00085"/>
    </source>
</evidence>
<evidence type="ECO:0000313" key="11">
    <source>
        <dbReference type="EMBL" id="KAF6720416.1"/>
    </source>
</evidence>
<feature type="disulfide bond" evidence="6">
    <location>
        <begin position="519"/>
        <end position="530"/>
    </location>
</feature>
<feature type="region of interest" description="Disordered" evidence="9">
    <location>
        <begin position="548"/>
        <end position="669"/>
    </location>
</feature>
<dbReference type="InterPro" id="IPR036444">
    <property type="entry name" value="PLipase_A2_dom_sf"/>
</dbReference>
<evidence type="ECO:0000256" key="6">
    <source>
        <dbReference type="PIRSR" id="PIRSR601211-3"/>
    </source>
</evidence>
<feature type="disulfide bond" evidence="6">
    <location>
        <begin position="469"/>
        <end position="485"/>
    </location>
</feature>
<evidence type="ECO:0000256" key="7">
    <source>
        <dbReference type="RuleBase" id="RU003654"/>
    </source>
</evidence>
<evidence type="ECO:0000256" key="3">
    <source>
        <dbReference type="ARBA" id="ARBA00023157"/>
    </source>
</evidence>
<dbReference type="PRINTS" id="PR00389">
    <property type="entry name" value="PHPHLIPASEA2"/>
</dbReference>